<dbReference type="Ensembl" id="ENSACIT00000013227.1">
    <property type="protein sequence ID" value="ENSACIP00000012866.1"/>
    <property type="gene ID" value="ENSACIG00000010046.1"/>
</dbReference>
<evidence type="ECO:0000313" key="2">
    <source>
        <dbReference type="Ensembl" id="ENSACIP00000012866.1"/>
    </source>
</evidence>
<feature type="region of interest" description="Disordered" evidence="1">
    <location>
        <begin position="82"/>
        <end position="115"/>
    </location>
</feature>
<name>A0A3Q0RQF6_AMPCI</name>
<protein>
    <submittedName>
        <fullName evidence="2">Uncharacterized protein</fullName>
    </submittedName>
</protein>
<dbReference type="GeneTree" id="ENSGT00940000179872"/>
<dbReference type="STRING" id="61819.ENSACIP00000012866"/>
<dbReference type="AlphaFoldDB" id="A0A3Q0RQF6"/>
<sequence length="115" mass="12898">APEELCLVSGQHQTAPSSTPQTYPHLCLPYLPETTSRRDVLFLCSSGLTDEKVKAYLSLHPQMLDDFVLESVSAETLDRWLKRKTSSRPAGTPPTTHTHTHTHTHLHIQTNKRTA</sequence>
<evidence type="ECO:0000256" key="1">
    <source>
        <dbReference type="SAM" id="MobiDB-lite"/>
    </source>
</evidence>
<accession>A0A3Q0RQF6</accession>
<dbReference type="Proteomes" id="UP000261340">
    <property type="component" value="Unplaced"/>
</dbReference>
<proteinExistence type="predicted"/>
<reference evidence="2" key="2">
    <citation type="submission" date="2025-09" db="UniProtKB">
        <authorList>
            <consortium name="Ensembl"/>
        </authorList>
    </citation>
    <scope>IDENTIFICATION</scope>
</reference>
<keyword evidence="3" id="KW-1185">Reference proteome</keyword>
<evidence type="ECO:0000313" key="3">
    <source>
        <dbReference type="Proteomes" id="UP000261340"/>
    </source>
</evidence>
<organism evidence="2 3">
    <name type="scientific">Amphilophus citrinellus</name>
    <name type="common">Midas cichlid</name>
    <name type="synonym">Cichlasoma citrinellum</name>
    <dbReference type="NCBI Taxonomy" id="61819"/>
    <lineage>
        <taxon>Eukaryota</taxon>
        <taxon>Metazoa</taxon>
        <taxon>Chordata</taxon>
        <taxon>Craniata</taxon>
        <taxon>Vertebrata</taxon>
        <taxon>Euteleostomi</taxon>
        <taxon>Actinopterygii</taxon>
        <taxon>Neopterygii</taxon>
        <taxon>Teleostei</taxon>
        <taxon>Neoteleostei</taxon>
        <taxon>Acanthomorphata</taxon>
        <taxon>Ovalentaria</taxon>
        <taxon>Cichlomorphae</taxon>
        <taxon>Cichliformes</taxon>
        <taxon>Cichlidae</taxon>
        <taxon>New World cichlids</taxon>
        <taxon>Cichlasomatinae</taxon>
        <taxon>Heroini</taxon>
        <taxon>Amphilophus</taxon>
    </lineage>
</organism>
<reference evidence="2" key="1">
    <citation type="submission" date="2025-08" db="UniProtKB">
        <authorList>
            <consortium name="Ensembl"/>
        </authorList>
    </citation>
    <scope>IDENTIFICATION</scope>
</reference>